<keyword evidence="4 6" id="KW-0560">Oxidoreductase</keyword>
<organism evidence="6 7">
    <name type="scientific">Rosa chinensis</name>
    <name type="common">China rose</name>
    <dbReference type="NCBI Taxonomy" id="74649"/>
    <lineage>
        <taxon>Eukaryota</taxon>
        <taxon>Viridiplantae</taxon>
        <taxon>Streptophyta</taxon>
        <taxon>Embryophyta</taxon>
        <taxon>Tracheophyta</taxon>
        <taxon>Spermatophyta</taxon>
        <taxon>Magnoliopsida</taxon>
        <taxon>eudicotyledons</taxon>
        <taxon>Gunneridae</taxon>
        <taxon>Pentapetalae</taxon>
        <taxon>rosids</taxon>
        <taxon>fabids</taxon>
        <taxon>Rosales</taxon>
        <taxon>Rosaceae</taxon>
        <taxon>Rosoideae</taxon>
        <taxon>Rosoideae incertae sedis</taxon>
        <taxon>Rosa</taxon>
    </lineage>
</organism>
<comment type="similarity">
    <text evidence="1">Belongs to the cytochrome P450 family.</text>
</comment>
<dbReference type="GO" id="GO:0005506">
    <property type="term" value="F:iron ion binding"/>
    <property type="evidence" value="ECO:0007669"/>
    <property type="project" value="InterPro"/>
</dbReference>
<dbReference type="OMA" id="PACSRYH"/>
<dbReference type="InterPro" id="IPR001128">
    <property type="entry name" value="Cyt_P450"/>
</dbReference>
<keyword evidence="3" id="KW-0479">Metal-binding</keyword>
<keyword evidence="5" id="KW-0408">Iron</keyword>
<dbReference type="Gramene" id="PRQ33165">
    <property type="protein sequence ID" value="PRQ33165"/>
    <property type="gene ID" value="RchiOBHm_Chr5g0054501"/>
</dbReference>
<evidence type="ECO:0000313" key="6">
    <source>
        <dbReference type="EMBL" id="PRQ33165.1"/>
    </source>
</evidence>
<evidence type="ECO:0000256" key="2">
    <source>
        <dbReference type="ARBA" id="ARBA00022617"/>
    </source>
</evidence>
<dbReference type="GO" id="GO:0016705">
    <property type="term" value="F:oxidoreductase activity, acting on paired donors, with incorporation or reduction of molecular oxygen"/>
    <property type="evidence" value="ECO:0007669"/>
    <property type="project" value="InterPro"/>
</dbReference>
<dbReference type="GO" id="GO:0020037">
    <property type="term" value="F:heme binding"/>
    <property type="evidence" value="ECO:0007669"/>
    <property type="project" value="InterPro"/>
</dbReference>
<dbReference type="Proteomes" id="UP000238479">
    <property type="component" value="Chromosome 5"/>
</dbReference>
<sequence>MHQLVGSLPHHILRNLANIYGPLMHLQLGEVSTVVDSTPEAAKEIMRAHDNFYSLILATPACSRYHLLWRCRHCLWLFAPYGEYWR</sequence>
<dbReference type="Gene3D" id="1.10.630.10">
    <property type="entry name" value="Cytochrome P450"/>
    <property type="match status" value="1"/>
</dbReference>
<dbReference type="InterPro" id="IPR036396">
    <property type="entry name" value="Cyt_P450_sf"/>
</dbReference>
<accession>A0A2P6QG57</accession>
<dbReference type="EC" id="1.14.14.151" evidence="6"/>
<dbReference type="GO" id="GO:0004497">
    <property type="term" value="F:monooxygenase activity"/>
    <property type="evidence" value="ECO:0007669"/>
    <property type="project" value="InterPro"/>
</dbReference>
<reference evidence="6 7" key="1">
    <citation type="journal article" date="2018" name="Nat. Genet.">
        <title>The Rosa genome provides new insights in the design of modern roses.</title>
        <authorList>
            <person name="Bendahmane M."/>
        </authorList>
    </citation>
    <scope>NUCLEOTIDE SEQUENCE [LARGE SCALE GENOMIC DNA]</scope>
    <source>
        <strain evidence="7">cv. Old Blush</strain>
    </source>
</reference>
<dbReference type="EMBL" id="PDCK01000043">
    <property type="protein sequence ID" value="PRQ33165.1"/>
    <property type="molecule type" value="Genomic_DNA"/>
</dbReference>
<evidence type="ECO:0000256" key="4">
    <source>
        <dbReference type="ARBA" id="ARBA00023002"/>
    </source>
</evidence>
<dbReference type="PANTHER" id="PTHR47955">
    <property type="entry name" value="CYTOCHROME P450 FAMILY 71 PROTEIN"/>
    <property type="match status" value="1"/>
</dbReference>
<evidence type="ECO:0000256" key="5">
    <source>
        <dbReference type="ARBA" id="ARBA00023004"/>
    </source>
</evidence>
<gene>
    <name evidence="6" type="ORF">RchiOBHm_Chr5g0054501</name>
</gene>
<dbReference type="SUPFAM" id="SSF48264">
    <property type="entry name" value="Cytochrome P450"/>
    <property type="match status" value="1"/>
</dbReference>
<dbReference type="Pfam" id="PF00067">
    <property type="entry name" value="p450"/>
    <property type="match status" value="1"/>
</dbReference>
<keyword evidence="7" id="KW-1185">Reference proteome</keyword>
<evidence type="ECO:0000256" key="1">
    <source>
        <dbReference type="ARBA" id="ARBA00010617"/>
    </source>
</evidence>
<dbReference type="PANTHER" id="PTHR47955:SF8">
    <property type="entry name" value="CYTOCHROME P450 71D11-LIKE"/>
    <property type="match status" value="1"/>
</dbReference>
<evidence type="ECO:0000313" key="7">
    <source>
        <dbReference type="Proteomes" id="UP000238479"/>
    </source>
</evidence>
<protein>
    <submittedName>
        <fullName evidence="6">Putative premnaspirodiene oxygenase</fullName>
        <ecNumber evidence="6">1.14.14.151</ecNumber>
    </submittedName>
</protein>
<name>A0A2P6QG57_ROSCH</name>
<dbReference type="STRING" id="74649.A0A2P6QG57"/>
<evidence type="ECO:0000256" key="3">
    <source>
        <dbReference type="ARBA" id="ARBA00022723"/>
    </source>
</evidence>
<proteinExistence type="inferred from homology"/>
<dbReference type="AlphaFoldDB" id="A0A2P6QG57"/>
<comment type="caution">
    <text evidence="6">The sequence shown here is derived from an EMBL/GenBank/DDBJ whole genome shotgun (WGS) entry which is preliminary data.</text>
</comment>
<keyword evidence="2" id="KW-0349">Heme</keyword>